<reference evidence="2 3" key="1">
    <citation type="submission" date="2017-02" db="EMBL/GenBank/DDBJ databases">
        <title>Draft genome sequence of a Kluyvera intermedia isolate from a patient with a pancreatic abscess.</title>
        <authorList>
            <person name="Thele R."/>
        </authorList>
    </citation>
    <scope>NUCLEOTIDE SEQUENCE [LARGE SCALE GENOMIC DNA]</scope>
    <source>
        <strain evidence="2 3">FOSA7093</strain>
    </source>
</reference>
<organism evidence="2 3">
    <name type="scientific">Kluyvera intermedia</name>
    <name type="common">Enterobacter intermedius</name>
    <dbReference type="NCBI Taxonomy" id="61648"/>
    <lineage>
        <taxon>Bacteria</taxon>
        <taxon>Pseudomonadati</taxon>
        <taxon>Pseudomonadota</taxon>
        <taxon>Gammaproteobacteria</taxon>
        <taxon>Enterobacterales</taxon>
        <taxon>Enterobacteriaceae</taxon>
        <taxon>Kluyvera</taxon>
    </lineage>
</organism>
<evidence type="ECO:0000259" key="1">
    <source>
        <dbReference type="Pfam" id="PF13986"/>
    </source>
</evidence>
<evidence type="ECO:0000313" key="3">
    <source>
        <dbReference type="Proteomes" id="UP000192521"/>
    </source>
</evidence>
<keyword evidence="3" id="KW-1185">Reference proteome</keyword>
<dbReference type="RefSeq" id="WP_085007555.1">
    <property type="nucleotide sequence ID" value="NZ_MWPR01000058.1"/>
</dbReference>
<feature type="domain" description="DUF4224" evidence="1">
    <location>
        <begin position="5"/>
        <end position="49"/>
    </location>
</feature>
<proteinExistence type="predicted"/>
<sequence>MTNDLLTDEELIELTGYQFPSKQCEALKRSGISFVKRRDGRPRVTWTHVNTALSGQRLESPVDEERPNFDAI</sequence>
<evidence type="ECO:0000313" key="2">
    <source>
        <dbReference type="EMBL" id="ORJ47836.1"/>
    </source>
</evidence>
<comment type="caution">
    <text evidence="2">The sequence shown here is derived from an EMBL/GenBank/DDBJ whole genome shotgun (WGS) entry which is preliminary data.</text>
</comment>
<dbReference type="InterPro" id="IPR025319">
    <property type="entry name" value="DUF4224"/>
</dbReference>
<name>A0ABX3U8H8_KLUIN</name>
<protein>
    <recommendedName>
        <fullName evidence="1">DUF4224 domain-containing protein</fullName>
    </recommendedName>
</protein>
<dbReference type="Proteomes" id="UP000192521">
    <property type="component" value="Unassembled WGS sequence"/>
</dbReference>
<gene>
    <name evidence="2" type="ORF">B2M27_24095</name>
</gene>
<accession>A0ABX3U8H8</accession>
<dbReference type="Pfam" id="PF13986">
    <property type="entry name" value="DUF4224"/>
    <property type="match status" value="1"/>
</dbReference>
<dbReference type="EMBL" id="MWPR01000058">
    <property type="protein sequence ID" value="ORJ47836.1"/>
    <property type="molecule type" value="Genomic_DNA"/>
</dbReference>